<organism evidence="1 2">
    <name type="scientific">Enterococcus gallinarum</name>
    <dbReference type="NCBI Taxonomy" id="1353"/>
    <lineage>
        <taxon>Bacteria</taxon>
        <taxon>Bacillati</taxon>
        <taxon>Bacillota</taxon>
        <taxon>Bacilli</taxon>
        <taxon>Lactobacillales</taxon>
        <taxon>Enterococcaceae</taxon>
        <taxon>Enterococcus</taxon>
    </lineage>
</organism>
<evidence type="ECO:0000313" key="1">
    <source>
        <dbReference type="EMBL" id="QOG28425.1"/>
    </source>
</evidence>
<dbReference type="Pfam" id="PF08951">
    <property type="entry name" value="EntA_Immun"/>
    <property type="match status" value="1"/>
</dbReference>
<dbReference type="CDD" id="cd21059">
    <property type="entry name" value="LciA-like"/>
    <property type="match status" value="1"/>
</dbReference>
<dbReference type="Proteomes" id="UP000516696">
    <property type="component" value="Chromosome"/>
</dbReference>
<name>A0AAE7MRQ2_ENTGA</name>
<accession>A0AAE7MRQ2</accession>
<dbReference type="GO" id="GO:0030153">
    <property type="term" value="P:bacteriocin immunity"/>
    <property type="evidence" value="ECO:0007669"/>
    <property type="project" value="InterPro"/>
</dbReference>
<proteinExistence type="predicted"/>
<dbReference type="RefSeq" id="WP_192189502.1">
    <property type="nucleotide sequence ID" value="NZ_CP050485.1"/>
</dbReference>
<dbReference type="EMBL" id="CP050485">
    <property type="protein sequence ID" value="QOG28425.1"/>
    <property type="molecule type" value="Genomic_DNA"/>
</dbReference>
<protein>
    <submittedName>
        <fullName evidence="1">Bacteriocin immunity protein</fullName>
    </submittedName>
</protein>
<sequence length="78" mass="8546">MRTIQGGGRPIFNGAKKGLEKNDYFPAVVESLKNTLTPLAVKNSLSKNAAEFYLIVTSHKLMNKNFGGGMLAVWSNIF</sequence>
<reference evidence="1 2" key="1">
    <citation type="submission" date="2020-03" db="EMBL/GenBank/DDBJ databases">
        <title>Characterization of ganglioside-mimicking enterococci.</title>
        <authorList>
            <person name="Patry R.T."/>
            <person name="Nothaft H."/>
            <person name="Bridger R."/>
            <person name="Shajahan A."/>
            <person name="Huynh S."/>
            <person name="Sanchez S."/>
            <person name="Azadi P."/>
            <person name="Cooper K."/>
            <person name="Miller W.G."/>
            <person name="Parker C.T."/>
            <person name="Wells L."/>
            <person name="Szymanski C.M."/>
        </authorList>
    </citation>
    <scope>NUCLEOTIDE SEQUENCE [LARGE SCALE GENOMIC DNA]</scope>
    <source>
        <strain evidence="1 2">EGM181</strain>
    </source>
</reference>
<dbReference type="AlphaFoldDB" id="A0AAE7MRQ2"/>
<dbReference type="InterPro" id="IPR015046">
    <property type="entry name" value="LciA_Immunity-like"/>
</dbReference>
<gene>
    <name evidence="1" type="ORF">EGM181_14745</name>
</gene>
<evidence type="ECO:0000313" key="2">
    <source>
        <dbReference type="Proteomes" id="UP000516696"/>
    </source>
</evidence>